<evidence type="ECO:0000313" key="2">
    <source>
        <dbReference type="Proteomes" id="UP000010798"/>
    </source>
</evidence>
<reference evidence="1 2" key="1">
    <citation type="submission" date="2012-02" db="EMBL/GenBank/DDBJ databases">
        <title>Complete sequence of chromosome of Singulisphaera acidiphila DSM 18658.</title>
        <authorList>
            <consortium name="US DOE Joint Genome Institute (JGI-PGF)"/>
            <person name="Lucas S."/>
            <person name="Copeland A."/>
            <person name="Lapidus A."/>
            <person name="Glavina del Rio T."/>
            <person name="Dalin E."/>
            <person name="Tice H."/>
            <person name="Bruce D."/>
            <person name="Goodwin L."/>
            <person name="Pitluck S."/>
            <person name="Peters L."/>
            <person name="Ovchinnikova G."/>
            <person name="Chertkov O."/>
            <person name="Kyrpides N."/>
            <person name="Mavromatis K."/>
            <person name="Ivanova N."/>
            <person name="Brettin T."/>
            <person name="Detter J.C."/>
            <person name="Han C."/>
            <person name="Larimer F."/>
            <person name="Land M."/>
            <person name="Hauser L."/>
            <person name="Markowitz V."/>
            <person name="Cheng J.-F."/>
            <person name="Hugenholtz P."/>
            <person name="Woyke T."/>
            <person name="Wu D."/>
            <person name="Tindall B."/>
            <person name="Pomrenke H."/>
            <person name="Brambilla E."/>
            <person name="Klenk H.-P."/>
            <person name="Eisen J.A."/>
        </authorList>
    </citation>
    <scope>NUCLEOTIDE SEQUENCE [LARGE SCALE GENOMIC DNA]</scope>
    <source>
        <strain evidence="2">ATCC BAA-1392 / DSM 18658 / VKM B-2454 / MOB10</strain>
    </source>
</reference>
<dbReference type="OrthoDB" id="571198at2"/>
<organism evidence="1 2">
    <name type="scientific">Singulisphaera acidiphila (strain ATCC BAA-1392 / DSM 18658 / VKM B-2454 / MOB10)</name>
    <dbReference type="NCBI Taxonomy" id="886293"/>
    <lineage>
        <taxon>Bacteria</taxon>
        <taxon>Pseudomonadati</taxon>
        <taxon>Planctomycetota</taxon>
        <taxon>Planctomycetia</taxon>
        <taxon>Isosphaerales</taxon>
        <taxon>Isosphaeraceae</taxon>
        <taxon>Singulisphaera</taxon>
    </lineage>
</organism>
<dbReference type="AlphaFoldDB" id="L0DH14"/>
<sequence>MTFFAKVSFYGKDASLLPHQATLNPNVLLYGEVIGFASWLMDKDWLLTLIKVTKSGSAQTADQTSFVGGRPKLPPSCPLPTCKLCGEIQSFFFQVAFPEIHPWAGRTLAVFQCTSCWKNSYHVPLICREIFPTMTTNSLLPGDDIPDDLLDLVQIRHRFLVFPTAEGVVRGDYPERVRYRPISFELAFARESTTKSKIGGQPGWIGGDDEFPGKYMGQPLIFLMQWRGEFQFKLTADAPPPYGELPEFQDTREYLLCLGNQVYFFGNDTDGKSNIYLCDQRV</sequence>
<dbReference type="Proteomes" id="UP000010798">
    <property type="component" value="Chromosome"/>
</dbReference>
<evidence type="ECO:0008006" key="3">
    <source>
        <dbReference type="Google" id="ProtNLM"/>
    </source>
</evidence>
<dbReference type="eggNOG" id="ENOG5034863">
    <property type="taxonomic scope" value="Bacteria"/>
</dbReference>
<gene>
    <name evidence="1" type="ordered locus">Sinac_4355</name>
</gene>
<dbReference type="RefSeq" id="WP_015247675.1">
    <property type="nucleotide sequence ID" value="NC_019892.1"/>
</dbReference>
<dbReference type="EMBL" id="CP003364">
    <property type="protein sequence ID" value="AGA28552.1"/>
    <property type="molecule type" value="Genomic_DNA"/>
</dbReference>
<evidence type="ECO:0000313" key="1">
    <source>
        <dbReference type="EMBL" id="AGA28552.1"/>
    </source>
</evidence>
<keyword evidence="2" id="KW-1185">Reference proteome</keyword>
<protein>
    <recommendedName>
        <fullName evidence="3">DUF1963 domain-containing protein</fullName>
    </recommendedName>
</protein>
<name>L0DH14_SINAD</name>
<dbReference type="KEGG" id="saci:Sinac_4355"/>
<accession>L0DH14</accession>
<dbReference type="HOGENOM" id="CLU_1174014_0_0_0"/>
<proteinExistence type="predicted"/>